<keyword evidence="4" id="KW-1185">Reference proteome</keyword>
<proteinExistence type="predicted"/>
<dbReference type="GO" id="GO:0016491">
    <property type="term" value="F:oxidoreductase activity"/>
    <property type="evidence" value="ECO:0007669"/>
    <property type="project" value="InterPro"/>
</dbReference>
<dbReference type="RefSeq" id="WP_190138554.1">
    <property type="nucleotide sequence ID" value="NZ_BNBT01000101.1"/>
</dbReference>
<evidence type="ECO:0000256" key="1">
    <source>
        <dbReference type="SAM" id="MobiDB-lite"/>
    </source>
</evidence>
<comment type="caution">
    <text evidence="3">The sequence shown here is derived from an EMBL/GenBank/DDBJ whole genome shotgun (WGS) entry which is preliminary data.</text>
</comment>
<protein>
    <recommendedName>
        <fullName evidence="2">Nitroreductase domain-containing protein</fullName>
    </recommendedName>
</protein>
<dbReference type="InterPro" id="IPR029479">
    <property type="entry name" value="Nitroreductase"/>
</dbReference>
<dbReference type="InterPro" id="IPR000415">
    <property type="entry name" value="Nitroreductase-like"/>
</dbReference>
<feature type="region of interest" description="Disordered" evidence="1">
    <location>
        <begin position="222"/>
        <end position="256"/>
    </location>
</feature>
<dbReference type="Proteomes" id="UP000608024">
    <property type="component" value="Unassembled WGS sequence"/>
</dbReference>
<reference evidence="3" key="2">
    <citation type="submission" date="2020-09" db="EMBL/GenBank/DDBJ databases">
        <authorList>
            <person name="Sun Q."/>
            <person name="Ohkuma M."/>
        </authorList>
    </citation>
    <scope>NUCLEOTIDE SEQUENCE</scope>
    <source>
        <strain evidence="3">JCM 4784</strain>
    </source>
</reference>
<accession>A0A919DU72</accession>
<feature type="compositionally biased region" description="Low complexity" evidence="1">
    <location>
        <begin position="225"/>
        <end position="236"/>
    </location>
</feature>
<dbReference type="PANTHER" id="PTHR43745:SF2">
    <property type="entry name" value="NITROREDUCTASE MJ1384-RELATED"/>
    <property type="match status" value="1"/>
</dbReference>
<reference evidence="3" key="1">
    <citation type="journal article" date="2014" name="Int. J. Syst. Evol. Microbiol.">
        <title>Complete genome sequence of Corynebacterium casei LMG S-19264T (=DSM 44701T), isolated from a smear-ripened cheese.</title>
        <authorList>
            <consortium name="US DOE Joint Genome Institute (JGI-PGF)"/>
            <person name="Walter F."/>
            <person name="Albersmeier A."/>
            <person name="Kalinowski J."/>
            <person name="Ruckert C."/>
        </authorList>
    </citation>
    <scope>NUCLEOTIDE SEQUENCE</scope>
    <source>
        <strain evidence="3">JCM 4784</strain>
    </source>
</reference>
<dbReference type="EMBL" id="BNBT01000101">
    <property type="protein sequence ID" value="GHE78089.1"/>
    <property type="molecule type" value="Genomic_DNA"/>
</dbReference>
<gene>
    <name evidence="3" type="ORF">GCM10018785_52880</name>
</gene>
<dbReference type="AlphaFoldDB" id="A0A919DU72"/>
<dbReference type="Pfam" id="PF00881">
    <property type="entry name" value="Nitroreductase"/>
    <property type="match status" value="1"/>
</dbReference>
<organism evidence="3 4">
    <name type="scientific">Streptomyces longispororuber</name>
    <dbReference type="NCBI Taxonomy" id="68230"/>
    <lineage>
        <taxon>Bacteria</taxon>
        <taxon>Bacillati</taxon>
        <taxon>Actinomycetota</taxon>
        <taxon>Actinomycetes</taxon>
        <taxon>Kitasatosporales</taxon>
        <taxon>Streptomycetaceae</taxon>
        <taxon>Streptomyces</taxon>
    </lineage>
</organism>
<feature type="domain" description="Nitroreductase" evidence="2">
    <location>
        <begin position="288"/>
        <end position="371"/>
    </location>
</feature>
<sequence>MVSLHYLRPVPGPDDTGHRLELVQPGGARKFGLSTGAALELVYDGPRRAELGLIIDESEKDCGDFDRWIDRNWGWCAPYYLFSRRSRYADVDDPDGGIRRQVLTAYRDGGEAPQPPPVGPAPVRLDHRSVSATLDVGGVLAARRSVPRPRRRPFPAAELGWILHTGCARMRAALALHARTEDPLSLLVSFGCALDVYVACYAVDGLPSGLYRYDVLDDSLSPLSPRTTPTPAAPADAETDTHTDTDMPAHTDATTRTGTYAGADADVADDADADALRRRMSAILVGQPAPLSAAATVLLVADFERYQWRYRHERALRHLWLDAAHAMGYLLLSATALEKSTHISPAARDSAANACLGLSDARHQVMYCLSAG</sequence>
<dbReference type="InterPro" id="IPR052544">
    <property type="entry name" value="Bacteriocin_Proc_Enz"/>
</dbReference>
<evidence type="ECO:0000259" key="2">
    <source>
        <dbReference type="Pfam" id="PF00881"/>
    </source>
</evidence>
<dbReference type="SUPFAM" id="SSF55469">
    <property type="entry name" value="FMN-dependent nitroreductase-like"/>
    <property type="match status" value="1"/>
</dbReference>
<feature type="compositionally biased region" description="Basic and acidic residues" evidence="1">
    <location>
        <begin position="239"/>
        <end position="249"/>
    </location>
</feature>
<dbReference type="PANTHER" id="PTHR43745">
    <property type="entry name" value="NITROREDUCTASE MJ1384-RELATED"/>
    <property type="match status" value="1"/>
</dbReference>
<name>A0A919DU72_9ACTN</name>
<evidence type="ECO:0000313" key="3">
    <source>
        <dbReference type="EMBL" id="GHE78089.1"/>
    </source>
</evidence>
<evidence type="ECO:0000313" key="4">
    <source>
        <dbReference type="Proteomes" id="UP000608024"/>
    </source>
</evidence>
<dbReference type="Gene3D" id="3.40.109.10">
    <property type="entry name" value="NADH Oxidase"/>
    <property type="match status" value="1"/>
</dbReference>